<dbReference type="PROSITE" id="PS50931">
    <property type="entry name" value="HTH_LYSR"/>
    <property type="match status" value="1"/>
</dbReference>
<dbReference type="SUPFAM" id="SSF46785">
    <property type="entry name" value="Winged helix' DNA-binding domain"/>
    <property type="match status" value="1"/>
</dbReference>
<dbReference type="InterPro" id="IPR005119">
    <property type="entry name" value="LysR_subst-bd"/>
</dbReference>
<dbReference type="GO" id="GO:0003700">
    <property type="term" value="F:DNA-binding transcription factor activity"/>
    <property type="evidence" value="ECO:0007669"/>
    <property type="project" value="InterPro"/>
</dbReference>
<evidence type="ECO:0000256" key="4">
    <source>
        <dbReference type="ARBA" id="ARBA00023163"/>
    </source>
</evidence>
<keyword evidence="7" id="KW-1185">Reference proteome</keyword>
<dbReference type="GO" id="GO:0032993">
    <property type="term" value="C:protein-DNA complex"/>
    <property type="evidence" value="ECO:0007669"/>
    <property type="project" value="TreeGrafter"/>
</dbReference>
<dbReference type="AlphaFoldDB" id="A0A4V2SPJ5"/>
<dbReference type="PANTHER" id="PTHR30346">
    <property type="entry name" value="TRANSCRIPTIONAL DUAL REGULATOR HCAR-RELATED"/>
    <property type="match status" value="1"/>
</dbReference>
<gene>
    <name evidence="6" type="ORF">EV659_104228</name>
</gene>
<dbReference type="InterPro" id="IPR036390">
    <property type="entry name" value="WH_DNA-bd_sf"/>
</dbReference>
<dbReference type="CDD" id="cd08411">
    <property type="entry name" value="PBP2_OxyR"/>
    <property type="match status" value="1"/>
</dbReference>
<evidence type="ECO:0000313" key="7">
    <source>
        <dbReference type="Proteomes" id="UP000295399"/>
    </source>
</evidence>
<sequence>MTLRDTEHFSRAAEQCHVTQSTLSAGLAELENVLDVKLVERSRRGVFFTPLGEEVVRRARDLLADAEAMVEVTLAAQRPLTGTVRMGVIPTIAPFFLPAALPPLRDAYPELKLRLTEATSQTLCDRLHAGTLDVVLYALPYRCGEVEEAVLFDDPFVAAFPGADKRDGAPLPASVDPDAMDSRTLLLLEEGHCLRDHALAACSLPDVDHSRSILATSLHTLVQMVDNGLGVTLLPQLAIDGGILNGTAIETVPLARTAPPRLIGLVWRKASPRSDEFRLLARALQACHEGQPIAAEVPAA</sequence>
<dbReference type="SUPFAM" id="SSF53850">
    <property type="entry name" value="Periplasmic binding protein-like II"/>
    <property type="match status" value="1"/>
</dbReference>
<dbReference type="EMBL" id="SLXO01000004">
    <property type="protein sequence ID" value="TCP35376.1"/>
    <property type="molecule type" value="Genomic_DNA"/>
</dbReference>
<dbReference type="Pfam" id="PF03466">
    <property type="entry name" value="LysR_substrate"/>
    <property type="match status" value="1"/>
</dbReference>
<dbReference type="Gene3D" id="3.40.190.10">
    <property type="entry name" value="Periplasmic binding protein-like II"/>
    <property type="match status" value="2"/>
</dbReference>
<evidence type="ECO:0000256" key="2">
    <source>
        <dbReference type="ARBA" id="ARBA00023015"/>
    </source>
</evidence>
<feature type="domain" description="HTH lysR-type" evidence="5">
    <location>
        <begin position="1"/>
        <end position="49"/>
    </location>
</feature>
<reference evidence="6 7" key="1">
    <citation type="submission" date="2019-03" db="EMBL/GenBank/DDBJ databases">
        <title>Genomic Encyclopedia of Type Strains, Phase IV (KMG-IV): sequencing the most valuable type-strain genomes for metagenomic binning, comparative biology and taxonomic classification.</title>
        <authorList>
            <person name="Goeker M."/>
        </authorList>
    </citation>
    <scope>NUCLEOTIDE SEQUENCE [LARGE SCALE GENOMIC DNA]</scope>
    <source>
        <strain evidence="6 7">DSM 2132</strain>
    </source>
</reference>
<keyword evidence="2" id="KW-0805">Transcription regulation</keyword>
<dbReference type="Gene3D" id="1.10.10.10">
    <property type="entry name" value="Winged helix-like DNA-binding domain superfamily/Winged helix DNA-binding domain"/>
    <property type="match status" value="1"/>
</dbReference>
<dbReference type="InParanoid" id="A0A4V2SPJ5"/>
<evidence type="ECO:0000256" key="1">
    <source>
        <dbReference type="ARBA" id="ARBA00009437"/>
    </source>
</evidence>
<protein>
    <submittedName>
        <fullName evidence="6">LysR family hydrogen peroxide-inducible transcriptional activator</fullName>
    </submittedName>
</protein>
<name>A0A4V2SPJ5_RHOSA</name>
<evidence type="ECO:0000313" key="6">
    <source>
        <dbReference type="EMBL" id="TCP35376.1"/>
    </source>
</evidence>
<dbReference type="PRINTS" id="PR00039">
    <property type="entry name" value="HTHLYSR"/>
</dbReference>
<dbReference type="InterPro" id="IPR036388">
    <property type="entry name" value="WH-like_DNA-bd_sf"/>
</dbReference>
<proteinExistence type="inferred from homology"/>
<accession>A0A4V2SPJ5</accession>
<comment type="similarity">
    <text evidence="1">Belongs to the LysR transcriptional regulatory family.</text>
</comment>
<evidence type="ECO:0000256" key="3">
    <source>
        <dbReference type="ARBA" id="ARBA00023125"/>
    </source>
</evidence>
<evidence type="ECO:0000259" key="5">
    <source>
        <dbReference type="PROSITE" id="PS50931"/>
    </source>
</evidence>
<dbReference type="InterPro" id="IPR000847">
    <property type="entry name" value="LysR_HTH_N"/>
</dbReference>
<organism evidence="6 7">
    <name type="scientific">Rhodothalassium salexigens DSM 2132</name>
    <dbReference type="NCBI Taxonomy" id="1188247"/>
    <lineage>
        <taxon>Bacteria</taxon>
        <taxon>Pseudomonadati</taxon>
        <taxon>Pseudomonadota</taxon>
        <taxon>Alphaproteobacteria</taxon>
        <taxon>Rhodothalassiales</taxon>
        <taxon>Rhodothalassiaceae</taxon>
        <taxon>Rhodothalassium</taxon>
    </lineage>
</organism>
<dbReference type="GO" id="GO:0003677">
    <property type="term" value="F:DNA binding"/>
    <property type="evidence" value="ECO:0007669"/>
    <property type="project" value="UniProtKB-KW"/>
</dbReference>
<comment type="caution">
    <text evidence="6">The sequence shown here is derived from an EMBL/GenBank/DDBJ whole genome shotgun (WGS) entry which is preliminary data.</text>
</comment>
<dbReference type="Pfam" id="PF00126">
    <property type="entry name" value="HTH_1"/>
    <property type="match status" value="1"/>
</dbReference>
<keyword evidence="3" id="KW-0238">DNA-binding</keyword>
<dbReference type="PANTHER" id="PTHR30346:SF10">
    <property type="entry name" value="TRANSCRIPTIONAL REGULATOR OF OXIDATIVE STRESS OXYR"/>
    <property type="match status" value="1"/>
</dbReference>
<dbReference type="Proteomes" id="UP000295399">
    <property type="component" value="Unassembled WGS sequence"/>
</dbReference>
<keyword evidence="4" id="KW-0804">Transcription</keyword>